<dbReference type="InterPro" id="IPR010982">
    <property type="entry name" value="Lambda_DNA-bd_dom_sf"/>
</dbReference>
<evidence type="ECO:0000313" key="2">
    <source>
        <dbReference type="EMBL" id="OUP70728.1"/>
    </source>
</evidence>
<proteinExistence type="predicted"/>
<protein>
    <recommendedName>
        <fullName evidence="1">HTH cro/C1-type domain-containing protein</fullName>
    </recommendedName>
</protein>
<comment type="caution">
    <text evidence="2">The sequence shown here is derived from an EMBL/GenBank/DDBJ whole genome shotgun (WGS) entry which is preliminary data.</text>
</comment>
<dbReference type="Gene3D" id="1.10.260.40">
    <property type="entry name" value="lambda repressor-like DNA-binding domains"/>
    <property type="match status" value="1"/>
</dbReference>
<dbReference type="PROSITE" id="PS50943">
    <property type="entry name" value="HTH_CROC1"/>
    <property type="match status" value="1"/>
</dbReference>
<evidence type="ECO:0000313" key="3">
    <source>
        <dbReference type="Proteomes" id="UP000196386"/>
    </source>
</evidence>
<dbReference type="InterPro" id="IPR001387">
    <property type="entry name" value="Cro/C1-type_HTH"/>
</dbReference>
<accession>A0A1Y4N4Y8</accession>
<evidence type="ECO:0000259" key="1">
    <source>
        <dbReference type="PROSITE" id="PS50943"/>
    </source>
</evidence>
<dbReference type="GO" id="GO:0003677">
    <property type="term" value="F:DNA binding"/>
    <property type="evidence" value="ECO:0007669"/>
    <property type="project" value="InterPro"/>
</dbReference>
<dbReference type="Pfam" id="PF01381">
    <property type="entry name" value="HTH_3"/>
    <property type="match status" value="1"/>
</dbReference>
<sequence length="90" mass="9745">MFRNVLSHSTLETAALSVSGNGDGIAAADTTIRYIRDMENGKKRNPSIAMVYRLSAALEVHIEALAKQKKGELKHEADGTAHCVFVPSFS</sequence>
<dbReference type="AlphaFoldDB" id="A0A1Y4N4Y8"/>
<name>A0A1Y4N4Y8_9FIRM</name>
<dbReference type="EMBL" id="NFKP01000003">
    <property type="protein sequence ID" value="OUP70728.1"/>
    <property type="molecule type" value="Genomic_DNA"/>
</dbReference>
<gene>
    <name evidence="2" type="ORF">B5F11_04585</name>
</gene>
<dbReference type="RefSeq" id="WP_087299964.1">
    <property type="nucleotide sequence ID" value="NZ_NFKP01000003.1"/>
</dbReference>
<feature type="domain" description="HTH cro/C1-type" evidence="1">
    <location>
        <begin position="26"/>
        <end position="65"/>
    </location>
</feature>
<reference evidence="3" key="1">
    <citation type="submission" date="2017-04" db="EMBL/GenBank/DDBJ databases">
        <title>Function of individual gut microbiota members based on whole genome sequencing of pure cultures obtained from chicken caecum.</title>
        <authorList>
            <person name="Medvecky M."/>
            <person name="Cejkova D."/>
            <person name="Polansky O."/>
            <person name="Karasova D."/>
            <person name="Kubasova T."/>
            <person name="Cizek A."/>
            <person name="Rychlik I."/>
        </authorList>
    </citation>
    <scope>NUCLEOTIDE SEQUENCE [LARGE SCALE GENOMIC DNA]</scope>
    <source>
        <strain evidence="3">An175</strain>
    </source>
</reference>
<organism evidence="2 3">
    <name type="scientific">Anaerotruncus colihominis</name>
    <dbReference type="NCBI Taxonomy" id="169435"/>
    <lineage>
        <taxon>Bacteria</taxon>
        <taxon>Bacillati</taxon>
        <taxon>Bacillota</taxon>
        <taxon>Clostridia</taxon>
        <taxon>Eubacteriales</taxon>
        <taxon>Oscillospiraceae</taxon>
        <taxon>Anaerotruncus</taxon>
    </lineage>
</organism>
<dbReference type="Proteomes" id="UP000196386">
    <property type="component" value="Unassembled WGS sequence"/>
</dbReference>
<dbReference type="SUPFAM" id="SSF47413">
    <property type="entry name" value="lambda repressor-like DNA-binding domains"/>
    <property type="match status" value="1"/>
</dbReference>